<proteinExistence type="predicted"/>
<evidence type="ECO:0000313" key="2">
    <source>
        <dbReference type="EMBL" id="MDQ0256258.1"/>
    </source>
</evidence>
<dbReference type="Proteomes" id="UP001230005">
    <property type="component" value="Unassembled WGS sequence"/>
</dbReference>
<feature type="transmembrane region" description="Helical" evidence="1">
    <location>
        <begin position="36"/>
        <end position="54"/>
    </location>
</feature>
<dbReference type="InterPro" id="IPR014245">
    <property type="entry name" value="Spore_III_AF"/>
</dbReference>
<keyword evidence="1" id="KW-0472">Membrane</keyword>
<keyword evidence="3" id="KW-1185">Reference proteome</keyword>
<dbReference type="RefSeq" id="WP_307328100.1">
    <property type="nucleotide sequence ID" value="NZ_JAUSUG010000015.1"/>
</dbReference>
<accession>A0ABT9ZYE5</accession>
<keyword evidence="1" id="KW-0812">Transmembrane</keyword>
<keyword evidence="1" id="KW-1133">Transmembrane helix</keyword>
<organism evidence="2 3">
    <name type="scientific">Evansella vedderi</name>
    <dbReference type="NCBI Taxonomy" id="38282"/>
    <lineage>
        <taxon>Bacteria</taxon>
        <taxon>Bacillati</taxon>
        <taxon>Bacillota</taxon>
        <taxon>Bacilli</taxon>
        <taxon>Bacillales</taxon>
        <taxon>Bacillaceae</taxon>
        <taxon>Evansella</taxon>
    </lineage>
</organism>
<reference evidence="2 3" key="1">
    <citation type="submission" date="2023-07" db="EMBL/GenBank/DDBJ databases">
        <title>Genomic Encyclopedia of Type Strains, Phase IV (KMG-IV): sequencing the most valuable type-strain genomes for metagenomic binning, comparative biology and taxonomic classification.</title>
        <authorList>
            <person name="Goeker M."/>
        </authorList>
    </citation>
    <scope>NUCLEOTIDE SEQUENCE [LARGE SCALE GENOMIC DNA]</scope>
    <source>
        <strain evidence="2 3">DSM 9768</strain>
    </source>
</reference>
<feature type="transmembrane region" description="Helical" evidence="1">
    <location>
        <begin position="6"/>
        <end position="24"/>
    </location>
</feature>
<dbReference type="NCBIfam" id="TIGR02896">
    <property type="entry name" value="spore_III_AF"/>
    <property type="match status" value="1"/>
</dbReference>
<name>A0ABT9ZYE5_9BACI</name>
<dbReference type="EMBL" id="JAUSUG010000015">
    <property type="protein sequence ID" value="MDQ0256258.1"/>
    <property type="molecule type" value="Genomic_DNA"/>
</dbReference>
<protein>
    <submittedName>
        <fullName evidence="2">Stage III sporulation protein AF</fullName>
    </submittedName>
</protein>
<evidence type="ECO:0000313" key="3">
    <source>
        <dbReference type="Proteomes" id="UP001230005"/>
    </source>
</evidence>
<comment type="caution">
    <text evidence="2">The sequence shown here is derived from an EMBL/GenBank/DDBJ whole genome shotgun (WGS) entry which is preliminary data.</text>
</comment>
<evidence type="ECO:0000256" key="1">
    <source>
        <dbReference type="SAM" id="Phobius"/>
    </source>
</evidence>
<sequence>MSMITAWITNIILLILFATILELLLPNSKMQRYVKLVVGLMLLMVMLQPLLSIFQTDSEEWLSEITSWTNNEDLENTSSIDSKKMDIELDNLAYISEQVAVQLKNKASDELQERFEVVPLDVYLEYESFPEEDDYLDNLSDVYVLLQPMEDIGKVSDVKVVQIDPVEIMKEKQGEEEQGVNGSGEIITFLAALWEIPESKIHVQMKGGEE</sequence>
<gene>
    <name evidence="2" type="ORF">J2S74_003676</name>
</gene>
<dbReference type="Pfam" id="PF09581">
    <property type="entry name" value="Spore_III_AF"/>
    <property type="match status" value="1"/>
</dbReference>